<feature type="region of interest" description="Disordered" evidence="1">
    <location>
        <begin position="99"/>
        <end position="125"/>
    </location>
</feature>
<dbReference type="Proteomes" id="UP001567538">
    <property type="component" value="Unassembled WGS sequence"/>
</dbReference>
<sequence>MGFPPKALTELSPPRLRTHPIPAMTDPRSFVPTVDDSQGTQGSSQYRRSSFPSVTDLVVLDDQWDQIFKQDSNARYMRTKSWPLWNDWKIIFGKDRANGGTSEGAGQAVKNSSPDEPITSIGESSDYHPSFEDFLGYEQVQATFGNGVVDDSSAQSGQNANANLQVPKNIKRKRKCSEDDTGLIELQGKLHAETNDHLDTLSARIGYKMDLGKARQEIFRHLGNIPELTET</sequence>
<feature type="region of interest" description="Disordered" evidence="1">
    <location>
        <begin position="1"/>
        <end position="48"/>
    </location>
</feature>
<dbReference type="AlphaFoldDB" id="A0ABD1GNK0"/>
<organism evidence="2 3">
    <name type="scientific">Salvia divinorum</name>
    <name type="common">Maria pastora</name>
    <name type="synonym">Diviner's sage</name>
    <dbReference type="NCBI Taxonomy" id="28513"/>
    <lineage>
        <taxon>Eukaryota</taxon>
        <taxon>Viridiplantae</taxon>
        <taxon>Streptophyta</taxon>
        <taxon>Embryophyta</taxon>
        <taxon>Tracheophyta</taxon>
        <taxon>Spermatophyta</taxon>
        <taxon>Magnoliopsida</taxon>
        <taxon>eudicotyledons</taxon>
        <taxon>Gunneridae</taxon>
        <taxon>Pentapetalae</taxon>
        <taxon>asterids</taxon>
        <taxon>lamiids</taxon>
        <taxon>Lamiales</taxon>
        <taxon>Lamiaceae</taxon>
        <taxon>Nepetoideae</taxon>
        <taxon>Mentheae</taxon>
        <taxon>Salviinae</taxon>
        <taxon>Salvia</taxon>
        <taxon>Salvia subgen. Calosphace</taxon>
    </lineage>
</organism>
<accession>A0ABD1GNK0</accession>
<proteinExistence type="predicted"/>
<feature type="compositionally biased region" description="Polar residues" evidence="1">
    <location>
        <begin position="35"/>
        <end position="48"/>
    </location>
</feature>
<evidence type="ECO:0000256" key="1">
    <source>
        <dbReference type="SAM" id="MobiDB-lite"/>
    </source>
</evidence>
<protein>
    <recommendedName>
        <fullName evidence="4">No apical meristem-associated C-terminal domain-containing protein</fullName>
    </recommendedName>
</protein>
<keyword evidence="3" id="KW-1185">Reference proteome</keyword>
<evidence type="ECO:0000313" key="3">
    <source>
        <dbReference type="Proteomes" id="UP001567538"/>
    </source>
</evidence>
<gene>
    <name evidence="2" type="ORF">AAHA92_21465</name>
</gene>
<reference evidence="2 3" key="1">
    <citation type="submission" date="2024-06" db="EMBL/GenBank/DDBJ databases">
        <title>A chromosome level genome sequence of Diviner's sage (Salvia divinorum).</title>
        <authorList>
            <person name="Ford S.A."/>
            <person name="Ro D.-K."/>
            <person name="Ness R.W."/>
            <person name="Phillips M.A."/>
        </authorList>
    </citation>
    <scope>NUCLEOTIDE SEQUENCE [LARGE SCALE GENOMIC DNA]</scope>
    <source>
        <strain evidence="2">SAF-2024a</strain>
        <tissue evidence="2">Leaf</tissue>
    </source>
</reference>
<evidence type="ECO:0008006" key="4">
    <source>
        <dbReference type="Google" id="ProtNLM"/>
    </source>
</evidence>
<name>A0ABD1GNK0_SALDI</name>
<evidence type="ECO:0000313" key="2">
    <source>
        <dbReference type="EMBL" id="KAL1544643.1"/>
    </source>
</evidence>
<comment type="caution">
    <text evidence="2">The sequence shown here is derived from an EMBL/GenBank/DDBJ whole genome shotgun (WGS) entry which is preliminary data.</text>
</comment>
<dbReference type="EMBL" id="JBEAFC010000008">
    <property type="protein sequence ID" value="KAL1544643.1"/>
    <property type="molecule type" value="Genomic_DNA"/>
</dbReference>